<gene>
    <name evidence="1" type="ORF">MAR_020077</name>
</gene>
<proteinExistence type="predicted"/>
<evidence type="ECO:0000313" key="2">
    <source>
        <dbReference type="Proteomes" id="UP001164746"/>
    </source>
</evidence>
<reference evidence="1" key="1">
    <citation type="submission" date="2022-11" db="EMBL/GenBank/DDBJ databases">
        <title>Centuries of genome instability and evolution in soft-shell clam transmissible cancer (bioRxiv).</title>
        <authorList>
            <person name="Hart S.F.M."/>
            <person name="Yonemitsu M.A."/>
            <person name="Giersch R.M."/>
            <person name="Beal B.F."/>
            <person name="Arriagada G."/>
            <person name="Davis B.W."/>
            <person name="Ostrander E.A."/>
            <person name="Goff S.P."/>
            <person name="Metzger M.J."/>
        </authorList>
    </citation>
    <scope>NUCLEOTIDE SEQUENCE</scope>
    <source>
        <strain evidence="1">MELC-2E11</strain>
        <tissue evidence="1">Siphon/mantle</tissue>
    </source>
</reference>
<keyword evidence="2" id="KW-1185">Reference proteome</keyword>
<organism evidence="1 2">
    <name type="scientific">Mya arenaria</name>
    <name type="common">Soft-shell clam</name>
    <dbReference type="NCBI Taxonomy" id="6604"/>
    <lineage>
        <taxon>Eukaryota</taxon>
        <taxon>Metazoa</taxon>
        <taxon>Spiralia</taxon>
        <taxon>Lophotrochozoa</taxon>
        <taxon>Mollusca</taxon>
        <taxon>Bivalvia</taxon>
        <taxon>Autobranchia</taxon>
        <taxon>Heteroconchia</taxon>
        <taxon>Euheterodonta</taxon>
        <taxon>Imparidentia</taxon>
        <taxon>Neoheterodontei</taxon>
        <taxon>Myida</taxon>
        <taxon>Myoidea</taxon>
        <taxon>Myidae</taxon>
        <taxon>Mya</taxon>
    </lineage>
</organism>
<dbReference type="EMBL" id="CP111016">
    <property type="protein sequence ID" value="WAR04708.1"/>
    <property type="molecule type" value="Genomic_DNA"/>
</dbReference>
<sequence length="60" mass="6937">MEVYCNAIKPERIECEVGNAELIRDPPDIPVILVNSTCMKNSMLDHNFLQVLELDRIHQK</sequence>
<evidence type="ECO:0000313" key="1">
    <source>
        <dbReference type="EMBL" id="WAR04708.1"/>
    </source>
</evidence>
<accession>A0ABY7E3W7</accession>
<protein>
    <submittedName>
        <fullName evidence="1">Uncharacterized protein</fullName>
    </submittedName>
</protein>
<dbReference type="Proteomes" id="UP001164746">
    <property type="component" value="Chromosome 5"/>
</dbReference>
<name>A0ABY7E3W7_MYAAR</name>